<evidence type="ECO:0000256" key="2">
    <source>
        <dbReference type="SAM" id="Phobius"/>
    </source>
</evidence>
<dbReference type="Gene3D" id="3.30.700.10">
    <property type="entry name" value="Glycoprotein, Type 4 Pilin"/>
    <property type="match status" value="1"/>
</dbReference>
<dbReference type="PROSITE" id="PS00409">
    <property type="entry name" value="PROKAR_NTER_METHYL"/>
    <property type="match status" value="1"/>
</dbReference>
<dbReference type="InterPro" id="IPR045584">
    <property type="entry name" value="Pilin-like"/>
</dbReference>
<keyword evidence="2" id="KW-0812">Transmembrane</keyword>
<comment type="caution">
    <text evidence="3">The sequence shown here is derived from an EMBL/GenBank/DDBJ whole genome shotgun (WGS) entry which is preliminary data.</text>
</comment>
<feature type="compositionally biased region" description="Pro residues" evidence="1">
    <location>
        <begin position="180"/>
        <end position="216"/>
    </location>
</feature>
<evidence type="ECO:0000313" key="3">
    <source>
        <dbReference type="EMBL" id="KKR91791.1"/>
    </source>
</evidence>
<dbReference type="SUPFAM" id="SSF54523">
    <property type="entry name" value="Pili subunits"/>
    <property type="match status" value="1"/>
</dbReference>
<gene>
    <name evidence="3" type="ORF">UU42_C0007G0008</name>
</gene>
<evidence type="ECO:0000313" key="4">
    <source>
        <dbReference type="Proteomes" id="UP000034676"/>
    </source>
</evidence>
<feature type="transmembrane region" description="Helical" evidence="2">
    <location>
        <begin position="20"/>
        <end position="40"/>
    </location>
</feature>
<proteinExistence type="predicted"/>
<name>A0A0G0UWA2_9BACT</name>
<accession>A0A0G0UWA2</accession>
<keyword evidence="2" id="KW-1133">Transmembrane helix</keyword>
<dbReference type="Proteomes" id="UP000034676">
    <property type="component" value="Unassembled WGS sequence"/>
</dbReference>
<organism evidence="3 4">
    <name type="scientific">Candidatus Woesebacteria bacterium GW2011_GWA1_41_13b</name>
    <dbReference type="NCBI Taxonomy" id="1618555"/>
    <lineage>
        <taxon>Bacteria</taxon>
        <taxon>Candidatus Woeseibacteriota</taxon>
    </lineage>
</organism>
<evidence type="ECO:0000256" key="1">
    <source>
        <dbReference type="SAM" id="MobiDB-lite"/>
    </source>
</evidence>
<dbReference type="NCBIfam" id="TIGR02532">
    <property type="entry name" value="IV_pilin_GFxxxE"/>
    <property type="match status" value="1"/>
</dbReference>
<reference evidence="3 4" key="1">
    <citation type="journal article" date="2015" name="Nature">
        <title>rRNA introns, odd ribosomes, and small enigmatic genomes across a large radiation of phyla.</title>
        <authorList>
            <person name="Brown C.T."/>
            <person name="Hug L.A."/>
            <person name="Thomas B.C."/>
            <person name="Sharon I."/>
            <person name="Castelle C.J."/>
            <person name="Singh A."/>
            <person name="Wilkins M.J."/>
            <person name="Williams K.H."/>
            <person name="Banfield J.F."/>
        </authorList>
    </citation>
    <scope>NUCLEOTIDE SEQUENCE [LARGE SCALE GENOMIC DNA]</scope>
</reference>
<protein>
    <submittedName>
        <fullName evidence="3">FG-GAP repeat protein</fullName>
    </submittedName>
</protein>
<dbReference type="PATRIC" id="fig|1618555.3.peg.588"/>
<dbReference type="InterPro" id="IPR012902">
    <property type="entry name" value="N_methyl_site"/>
</dbReference>
<dbReference type="Pfam" id="PF07963">
    <property type="entry name" value="N_methyl"/>
    <property type="match status" value="1"/>
</dbReference>
<dbReference type="AlphaFoldDB" id="A0A0G0UWA2"/>
<feature type="region of interest" description="Disordered" evidence="1">
    <location>
        <begin position="180"/>
        <end position="217"/>
    </location>
</feature>
<keyword evidence="2" id="KW-0472">Membrane</keyword>
<dbReference type="EMBL" id="LCAO01000007">
    <property type="protein sequence ID" value="KKR91791.1"/>
    <property type="molecule type" value="Genomic_DNA"/>
</dbReference>
<sequence length="267" mass="29472">MSPQKIRHLETQPNAGFTLVELVVSIAIFAVFVFAVTLSFNPKWQLDKARDSQRKQDLTQIRSALDSYYNDFNCYPASVPFGQEWSSGNVIYMKKVPQDPECPRTGYCYIYQTEETVSCPQWNILYTHLVRPTKQLCIARESCLTRNPPVRISMSTKYNFCILSGDIDCEYLRDNPFPTPIVPTSTPVPPTSTPAPTSTPGPTPTPGGPTPTPGNPCGPGDPNSPYACSTGNCNTFRDRQPECTWNGGPTQCYCTSNCDGVDCSDAP</sequence>